<dbReference type="InterPro" id="IPR038312">
    <property type="entry name" value="DUF5063_sf"/>
</dbReference>
<reference evidence="2" key="2">
    <citation type="submission" date="2021-04" db="EMBL/GenBank/DDBJ databases">
        <authorList>
            <person name="Zhang T."/>
            <person name="Zhang Y."/>
            <person name="Lu D."/>
            <person name="Zuo D."/>
            <person name="Du Z."/>
        </authorList>
    </citation>
    <scope>NUCLEOTIDE SEQUENCE</scope>
    <source>
        <strain evidence="2">JR1</strain>
    </source>
</reference>
<evidence type="ECO:0000313" key="2">
    <source>
        <dbReference type="EMBL" id="MBR8536288.1"/>
    </source>
</evidence>
<gene>
    <name evidence="2" type="ORF">KDU71_12020</name>
</gene>
<dbReference type="Proteomes" id="UP000679220">
    <property type="component" value="Unassembled WGS sequence"/>
</dbReference>
<protein>
    <submittedName>
        <fullName evidence="2">DUF5063 domain-containing protein</fullName>
    </submittedName>
</protein>
<proteinExistence type="predicted"/>
<comment type="caution">
    <text evidence="2">The sequence shown here is derived from an EMBL/GenBank/DDBJ whole genome shotgun (WGS) entry which is preliminary data.</text>
</comment>
<accession>A0A941F5G8</accession>
<keyword evidence="3" id="KW-1185">Reference proteome</keyword>
<dbReference type="Pfam" id="PF16702">
    <property type="entry name" value="DUF5063"/>
    <property type="match status" value="1"/>
</dbReference>
<feature type="compositionally biased region" description="Polar residues" evidence="1">
    <location>
        <begin position="183"/>
        <end position="200"/>
    </location>
</feature>
<sequence length="212" mass="24762">MEEAFEHIVYSKNVIEFVTVAKEYCAFLESTDEYNRQQFVTVATRIIPLLYLKATVLPKVESELEESIEKTVDEMTYTNVLDALTTKLGRFNDYLEVFTPEMQRSDTPVISFIAEDLTDIYQDIKDFISAYRLGVTEIMNDALAEVVENFQLYWGQKMVNTLRALHAIQYGDEALDEEEGEDTFQSNQQKDNWYNRMQQDWQDDSDELPPLL</sequence>
<name>A0A941F5G8_9BACT</name>
<feature type="region of interest" description="Disordered" evidence="1">
    <location>
        <begin position="176"/>
        <end position="212"/>
    </location>
</feature>
<dbReference type="AlphaFoldDB" id="A0A941F5G8"/>
<evidence type="ECO:0000313" key="3">
    <source>
        <dbReference type="Proteomes" id="UP000679220"/>
    </source>
</evidence>
<evidence type="ECO:0000256" key="1">
    <source>
        <dbReference type="SAM" id="MobiDB-lite"/>
    </source>
</evidence>
<organism evidence="2 3">
    <name type="scientific">Carboxylicivirga sediminis</name>
    <dbReference type="NCBI Taxonomy" id="2006564"/>
    <lineage>
        <taxon>Bacteria</taxon>
        <taxon>Pseudomonadati</taxon>
        <taxon>Bacteroidota</taxon>
        <taxon>Bacteroidia</taxon>
        <taxon>Marinilabiliales</taxon>
        <taxon>Marinilabiliaceae</taxon>
        <taxon>Carboxylicivirga</taxon>
    </lineage>
</organism>
<dbReference type="Gene3D" id="1.20.120.1550">
    <property type="entry name" value="Protein of unknown function DUF5063"/>
    <property type="match status" value="1"/>
</dbReference>
<feature type="compositionally biased region" description="Acidic residues" evidence="1">
    <location>
        <begin position="201"/>
        <end position="212"/>
    </location>
</feature>
<dbReference type="EMBL" id="JAGTAR010000017">
    <property type="protein sequence ID" value="MBR8536288.1"/>
    <property type="molecule type" value="Genomic_DNA"/>
</dbReference>
<dbReference type="RefSeq" id="WP_212191254.1">
    <property type="nucleotide sequence ID" value="NZ_JAGTAR010000017.1"/>
</dbReference>
<reference evidence="2" key="1">
    <citation type="journal article" date="2018" name="Int. J. Syst. Evol. Microbiol.">
        <title>Carboxylicivirga sediminis sp. nov., isolated from coastal sediment.</title>
        <authorList>
            <person name="Wang F.Q."/>
            <person name="Ren L.H."/>
            <person name="Zou R.J."/>
            <person name="Sun Y.Z."/>
            <person name="Liu X.J."/>
            <person name="Jiang F."/>
            <person name="Liu L.J."/>
        </authorList>
    </citation>
    <scope>NUCLEOTIDE SEQUENCE</scope>
    <source>
        <strain evidence="2">JR1</strain>
    </source>
</reference>
<dbReference type="InterPro" id="IPR032025">
    <property type="entry name" value="DUF5063"/>
</dbReference>